<comment type="similarity">
    <text evidence="13">Belongs to the methyltransferase superfamily. Trimethylguanosine synthase family.</text>
</comment>
<evidence type="ECO:0000256" key="9">
    <source>
        <dbReference type="ARBA" id="ARBA00022691"/>
    </source>
</evidence>
<evidence type="ECO:0000256" key="16">
    <source>
        <dbReference type="ARBA" id="ARBA00048763"/>
    </source>
</evidence>
<dbReference type="PANTHER" id="PTHR14741:SF32">
    <property type="entry name" value="TRIMETHYLGUANOSINE SYNTHASE"/>
    <property type="match status" value="1"/>
</dbReference>
<evidence type="ECO:0000256" key="15">
    <source>
        <dbReference type="ARBA" id="ARBA00048740"/>
    </source>
</evidence>
<accession>A0A9W8AYL5</accession>
<dbReference type="GO" id="GO:0015030">
    <property type="term" value="C:Cajal body"/>
    <property type="evidence" value="ECO:0007669"/>
    <property type="project" value="UniProtKB-SubCell"/>
</dbReference>
<evidence type="ECO:0000313" key="23">
    <source>
        <dbReference type="EMBL" id="KAJ1972984.1"/>
    </source>
</evidence>
<name>A0A9W8AYL5_9FUNG</name>
<dbReference type="Gene3D" id="3.40.50.150">
    <property type="entry name" value="Vaccinia Virus protein VP39"/>
    <property type="match status" value="1"/>
</dbReference>
<evidence type="ECO:0000256" key="19">
    <source>
        <dbReference type="ARBA" id="ARBA00057179"/>
    </source>
</evidence>
<keyword evidence="8" id="KW-0808">Transferase</keyword>
<comment type="catalytic activity">
    <reaction evidence="17">
        <text>a 5'-end (N(7)-methyl 5'-triphosphoguanosine)-ribonucleoside in snRNA + S-adenosyl-L-methionine = a 5'-end (N(2),N(7)-dimethyl 5'-triphosphoguanosine)-ribonucleoside in snRNA + S-adenosyl-L-homocysteine + H(+)</text>
        <dbReference type="Rhea" id="RHEA:78471"/>
        <dbReference type="Rhea" id="RHEA-COMP:19085"/>
        <dbReference type="Rhea" id="RHEA-COMP:19087"/>
        <dbReference type="ChEBI" id="CHEBI:15378"/>
        <dbReference type="ChEBI" id="CHEBI:57856"/>
        <dbReference type="ChEBI" id="CHEBI:59789"/>
        <dbReference type="ChEBI" id="CHEBI:156461"/>
        <dbReference type="ChEBI" id="CHEBI:172880"/>
    </reaction>
    <physiologicalReaction direction="left-to-right" evidence="17">
        <dbReference type="Rhea" id="RHEA:78472"/>
    </physiologicalReaction>
</comment>
<evidence type="ECO:0000256" key="11">
    <source>
        <dbReference type="ARBA" id="ARBA00023163"/>
    </source>
</evidence>
<keyword evidence="11" id="KW-0804">Transcription</keyword>
<evidence type="ECO:0000256" key="3">
    <source>
        <dbReference type="ARBA" id="ARBA00004604"/>
    </source>
</evidence>
<dbReference type="FunFam" id="3.40.50.150:FF:000066">
    <property type="entry name" value="Trimethylguanosine synthase 1"/>
    <property type="match status" value="1"/>
</dbReference>
<keyword evidence="12" id="KW-0539">Nucleus</keyword>
<evidence type="ECO:0000256" key="20">
    <source>
        <dbReference type="ARBA" id="ARBA00064494"/>
    </source>
</evidence>
<dbReference type="GO" id="GO:0005730">
    <property type="term" value="C:nucleolus"/>
    <property type="evidence" value="ECO:0007669"/>
    <property type="project" value="UniProtKB-SubCell"/>
</dbReference>
<gene>
    <name evidence="23" type="primary">tgs1</name>
    <name evidence="23" type="ORF">H4R34_005226</name>
</gene>
<sequence>MTAATAYIDTEPLPYLESTATPVSPALAFPGPHEASDVAQASPAPTMTTNDIYPGNLTKIPASLRKYWHQRYQLFSRYDSGIRMDQEGWYSVTPEAIAIHIADRCRAKVVVDAFCGVGGNTIQFARTCDKVIAIDIDPQRLSCAKHNAHIYGVDHKIQFILGDFMDLAPSLKADVVFLSPPWGGPAYLKQPQFDLETMIPLNGARIFSLAHQITPNIAYFLPRNSRPDQIGNLTPDAPVEVELNRIYGKLKSITAYFGELATSQ</sequence>
<organism evidence="23 24">
    <name type="scientific">Dimargaris verticillata</name>
    <dbReference type="NCBI Taxonomy" id="2761393"/>
    <lineage>
        <taxon>Eukaryota</taxon>
        <taxon>Fungi</taxon>
        <taxon>Fungi incertae sedis</taxon>
        <taxon>Zoopagomycota</taxon>
        <taxon>Kickxellomycotina</taxon>
        <taxon>Dimargaritomycetes</taxon>
        <taxon>Dimargaritales</taxon>
        <taxon>Dimargaritaceae</taxon>
        <taxon>Dimargaris</taxon>
    </lineage>
</organism>
<comment type="subcellular location">
    <subcellularLocation>
        <location evidence="2">Cytoplasm</location>
    </subcellularLocation>
    <subcellularLocation>
        <location evidence="1">Nucleus</location>
        <location evidence="1">Cajal body</location>
    </subcellularLocation>
    <subcellularLocation>
        <location evidence="3">Nucleus</location>
        <location evidence="3">Nucleolus</location>
    </subcellularLocation>
</comment>
<dbReference type="GO" id="GO:0071164">
    <property type="term" value="F:RNA cap trimethylguanosine synthase activity"/>
    <property type="evidence" value="ECO:0007669"/>
    <property type="project" value="TreeGrafter"/>
</dbReference>
<evidence type="ECO:0000256" key="2">
    <source>
        <dbReference type="ARBA" id="ARBA00004496"/>
    </source>
</evidence>
<keyword evidence="7 23" id="KW-0489">Methyltransferase</keyword>
<dbReference type="EMBL" id="JANBQB010000919">
    <property type="protein sequence ID" value="KAJ1972984.1"/>
    <property type="molecule type" value="Genomic_DNA"/>
</dbReference>
<evidence type="ECO:0000256" key="18">
    <source>
        <dbReference type="ARBA" id="ARBA00049790"/>
    </source>
</evidence>
<dbReference type="OrthoDB" id="194443at2759"/>
<evidence type="ECO:0000256" key="7">
    <source>
        <dbReference type="ARBA" id="ARBA00022603"/>
    </source>
</evidence>
<evidence type="ECO:0000256" key="13">
    <source>
        <dbReference type="ARBA" id="ARBA00025783"/>
    </source>
</evidence>
<evidence type="ECO:0000313" key="24">
    <source>
        <dbReference type="Proteomes" id="UP001151582"/>
    </source>
</evidence>
<evidence type="ECO:0000256" key="1">
    <source>
        <dbReference type="ARBA" id="ARBA00004408"/>
    </source>
</evidence>
<evidence type="ECO:0000256" key="17">
    <source>
        <dbReference type="ARBA" id="ARBA00049075"/>
    </source>
</evidence>
<dbReference type="CDD" id="cd02440">
    <property type="entry name" value="AdoMet_MTases"/>
    <property type="match status" value="1"/>
</dbReference>
<evidence type="ECO:0000256" key="21">
    <source>
        <dbReference type="ARBA" id="ARBA00079339"/>
    </source>
</evidence>
<evidence type="ECO:0000256" key="4">
    <source>
        <dbReference type="ARBA" id="ARBA00018517"/>
    </source>
</evidence>
<protein>
    <recommendedName>
        <fullName evidence="4">Trimethylguanosine synthase</fullName>
    </recommendedName>
    <alternativeName>
        <fullName evidence="18">Cap-specific guanine-N(2) methyltransferase</fullName>
    </alternativeName>
    <alternativeName>
        <fullName evidence="21">Nuclear receptor coactivator 6-interacting protein</fullName>
    </alternativeName>
    <alternativeName>
        <fullName evidence="22">PRIP-interacting protein with methyltransferase motif</fullName>
    </alternativeName>
</protein>
<dbReference type="AlphaFoldDB" id="A0A9W8AYL5"/>
<keyword evidence="24" id="KW-1185">Reference proteome</keyword>
<keyword evidence="5" id="KW-0963">Cytoplasm</keyword>
<evidence type="ECO:0000256" key="14">
    <source>
        <dbReference type="ARBA" id="ARBA00047418"/>
    </source>
</evidence>
<evidence type="ECO:0000256" key="10">
    <source>
        <dbReference type="ARBA" id="ARBA00023015"/>
    </source>
</evidence>
<keyword evidence="6" id="KW-0597">Phosphoprotein</keyword>
<evidence type="ECO:0000256" key="12">
    <source>
        <dbReference type="ARBA" id="ARBA00023242"/>
    </source>
</evidence>
<evidence type="ECO:0000256" key="6">
    <source>
        <dbReference type="ARBA" id="ARBA00022553"/>
    </source>
</evidence>
<comment type="catalytic activity">
    <reaction evidence="14">
        <text>a 5'-end (N(2),N(7)-dimethyl 5'-triphosphoguanosine)-ribonucleoside in snoRNA + S-adenosyl-L-methionine = a 5'-end (N(2),N(2),N(7)-trimethyl 5'-triphosphoguanosine)-ribonucleoside in snoRNA + S-adenosyl-L-homocysteine + H(+)</text>
        <dbReference type="Rhea" id="RHEA:78507"/>
        <dbReference type="Rhea" id="RHEA-COMP:19088"/>
        <dbReference type="Rhea" id="RHEA-COMP:19090"/>
        <dbReference type="ChEBI" id="CHEBI:15378"/>
        <dbReference type="ChEBI" id="CHEBI:57856"/>
        <dbReference type="ChEBI" id="CHEBI:59789"/>
        <dbReference type="ChEBI" id="CHEBI:167623"/>
        <dbReference type="ChEBI" id="CHEBI:172880"/>
    </reaction>
    <physiologicalReaction direction="left-to-right" evidence="14">
        <dbReference type="Rhea" id="RHEA:78508"/>
    </physiologicalReaction>
</comment>
<dbReference type="GO" id="GO:0005737">
    <property type="term" value="C:cytoplasm"/>
    <property type="evidence" value="ECO:0007669"/>
    <property type="project" value="UniProtKB-SubCell"/>
</dbReference>
<evidence type="ECO:0000256" key="22">
    <source>
        <dbReference type="ARBA" id="ARBA00081504"/>
    </source>
</evidence>
<dbReference type="InterPro" id="IPR029063">
    <property type="entry name" value="SAM-dependent_MTases_sf"/>
</dbReference>
<dbReference type="PANTHER" id="PTHR14741">
    <property type="entry name" value="S-ADENOSYLMETHIONINE-DEPENDENT METHYLTRANSFERASE RELATED"/>
    <property type="match status" value="1"/>
</dbReference>
<dbReference type="InterPro" id="IPR019012">
    <property type="entry name" value="RNA_cap_Gua-N2-MeTrfase"/>
</dbReference>
<dbReference type="Proteomes" id="UP001151582">
    <property type="component" value="Unassembled WGS sequence"/>
</dbReference>
<comment type="subunit">
    <text evidence="20">May form homooligomers. Interacts with CREBBP/CBP, EED/WAIT1, EP300/P300, NCOA6/PRIP, PPARBP/PBP and SMN.</text>
</comment>
<proteinExistence type="inferred from homology"/>
<keyword evidence="10" id="KW-0805">Transcription regulation</keyword>
<dbReference type="SUPFAM" id="SSF53335">
    <property type="entry name" value="S-adenosyl-L-methionine-dependent methyltransferases"/>
    <property type="match status" value="1"/>
</dbReference>
<comment type="catalytic activity">
    <reaction evidence="15">
        <text>a 5'-end (N(7)-methyl 5'-triphosphoguanosine)-ribonucleoside in snoRNA + S-adenosyl-L-methionine = a 5'-end (N(2),N(7)-dimethyl 5'-triphosphoguanosine)-ribonucleoside in snoRNA + S-adenosyl-L-homocysteine + H(+)</text>
        <dbReference type="Rhea" id="RHEA:78475"/>
        <dbReference type="Rhea" id="RHEA-COMP:19086"/>
        <dbReference type="Rhea" id="RHEA-COMP:19088"/>
        <dbReference type="ChEBI" id="CHEBI:15378"/>
        <dbReference type="ChEBI" id="CHEBI:57856"/>
        <dbReference type="ChEBI" id="CHEBI:59789"/>
        <dbReference type="ChEBI" id="CHEBI:156461"/>
        <dbReference type="ChEBI" id="CHEBI:172880"/>
    </reaction>
    <physiologicalReaction direction="left-to-right" evidence="15">
        <dbReference type="Rhea" id="RHEA:78476"/>
    </physiologicalReaction>
</comment>
<comment type="caution">
    <text evidence="23">The sequence shown here is derived from an EMBL/GenBank/DDBJ whole genome shotgun (WGS) entry which is preliminary data.</text>
</comment>
<keyword evidence="9" id="KW-0949">S-adenosyl-L-methionine</keyword>
<dbReference type="Pfam" id="PF09445">
    <property type="entry name" value="Methyltransf_15"/>
    <property type="match status" value="1"/>
</dbReference>
<comment type="catalytic activity">
    <reaction evidence="16">
        <text>a 5'-end (N(2),N(7)-dimethyl 5'-triphosphoguanosine)-ribonucleoside in snRNA + S-adenosyl-L-methionine = a 5'-end (N(2),N(2),N(7)-trimethyl 5'-triphosphoguanosine)-ribonucleoside in snRNA + S-adenosyl-L-homocysteine + H(+)</text>
        <dbReference type="Rhea" id="RHEA:78479"/>
        <dbReference type="Rhea" id="RHEA-COMP:19087"/>
        <dbReference type="Rhea" id="RHEA-COMP:19089"/>
        <dbReference type="ChEBI" id="CHEBI:15378"/>
        <dbReference type="ChEBI" id="CHEBI:57856"/>
        <dbReference type="ChEBI" id="CHEBI:59789"/>
        <dbReference type="ChEBI" id="CHEBI:167623"/>
        <dbReference type="ChEBI" id="CHEBI:172880"/>
    </reaction>
    <physiologicalReaction direction="left-to-right" evidence="16">
        <dbReference type="Rhea" id="RHEA:78480"/>
    </physiologicalReaction>
</comment>
<comment type="function">
    <text evidence="19">Catalyzes the 2 serial methylation steps for the conversion of the 7-monomethylguanosine (m(7)G) caps of snRNAs and snoRNAs to a 2,2,7-trimethylguanosine (m(2,2,7)G) cap structure. The enzyme is specific for guanine, and N7 methylation must precede N2 methylation. Hypermethylation of the m7G cap of U snRNAs leads to their concentration in nuclear foci, their colocalization with coilin and the formation of canonical Cajal bodies (CBs). Plays a role in transcriptional regulation.</text>
</comment>
<evidence type="ECO:0000256" key="5">
    <source>
        <dbReference type="ARBA" id="ARBA00022490"/>
    </source>
</evidence>
<reference evidence="23" key="1">
    <citation type="submission" date="2022-07" db="EMBL/GenBank/DDBJ databases">
        <title>Phylogenomic reconstructions and comparative analyses of Kickxellomycotina fungi.</title>
        <authorList>
            <person name="Reynolds N.K."/>
            <person name="Stajich J.E."/>
            <person name="Barry K."/>
            <person name="Grigoriev I.V."/>
            <person name="Crous P."/>
            <person name="Smith M.E."/>
        </authorList>
    </citation>
    <scope>NUCLEOTIDE SEQUENCE</scope>
    <source>
        <strain evidence="23">RSA 567</strain>
    </source>
</reference>
<evidence type="ECO:0000256" key="8">
    <source>
        <dbReference type="ARBA" id="ARBA00022679"/>
    </source>
</evidence>